<dbReference type="EMBL" id="CP016809">
    <property type="protein sequence ID" value="ANY73859.1"/>
    <property type="molecule type" value="Genomic_DNA"/>
</dbReference>
<gene>
    <name evidence="2" type="ORF">BBD40_20095</name>
    <name evidence="1" type="ORF">BBD41_15435</name>
</gene>
<dbReference type="Proteomes" id="UP000189059">
    <property type="component" value="Unassembled WGS sequence"/>
</dbReference>
<name>A0A1B2E1Q2_9BACL</name>
<dbReference type="GeneID" id="48309647"/>
<reference evidence="1" key="1">
    <citation type="submission" date="2016-08" db="EMBL/GenBank/DDBJ databases">
        <title>Complete Genome Seqeunce of Paenibacillus sp. nov. IHBB 9852 from high altitute lake of Indian trans-Himalayas.</title>
        <authorList>
            <person name="Kiran S."/>
            <person name="Swarnkar M.K."/>
            <person name="Rana A."/>
            <person name="Tewari R."/>
            <person name="Gulati A."/>
        </authorList>
    </citation>
    <scope>NUCLEOTIDE SEQUENCE [LARGE SCALE GENOMIC DNA]</scope>
    <source>
        <strain evidence="1">IHBB 9852</strain>
    </source>
</reference>
<accession>A0A1B2E1Q2</accession>
<dbReference type="RefSeq" id="WP_077568657.1">
    <property type="nucleotide sequence ID" value="NZ_CP016809.1"/>
</dbReference>
<sequence length="70" mass="7544">MDASNQRAAGWCEAAEAAMHGHHLGADQSIVDDVRLIRESPVVIPGHHGSMMAKSACRKAPVRIRVVTRS</sequence>
<dbReference type="EMBL" id="MRVI01000001">
    <property type="protein sequence ID" value="OOC63957.1"/>
    <property type="molecule type" value="Genomic_DNA"/>
</dbReference>
<keyword evidence="3" id="KW-1185">Reference proteome</keyword>
<evidence type="ECO:0000313" key="1">
    <source>
        <dbReference type="EMBL" id="ANY73859.1"/>
    </source>
</evidence>
<organism evidence="1">
    <name type="scientific">Paenibacillus ihbetae</name>
    <dbReference type="NCBI Taxonomy" id="1870820"/>
    <lineage>
        <taxon>Bacteria</taxon>
        <taxon>Bacillati</taxon>
        <taxon>Bacillota</taxon>
        <taxon>Bacilli</taxon>
        <taxon>Bacillales</taxon>
        <taxon>Paenibacillaceae</taxon>
        <taxon>Paenibacillus</taxon>
    </lineage>
</organism>
<evidence type="ECO:0000313" key="2">
    <source>
        <dbReference type="EMBL" id="OOC63957.1"/>
    </source>
</evidence>
<dbReference type="AlphaFoldDB" id="A0A1B2E1Q2"/>
<dbReference type="KEGG" id="pib:BBD41_15435"/>
<reference evidence="2 3" key="2">
    <citation type="submission" date="2016-12" db="EMBL/GenBank/DDBJ databases">
        <title>Genome sequencing and description of Paenibacillus sp. nov. from high altitude lake in the Indian Trans- Himalayas.</title>
        <authorList>
            <person name="Kiran S."/>
            <person name="Swarnkar M.K."/>
            <person name="Rana A."/>
            <person name="Tewari R."/>
            <person name="Gulati A."/>
        </authorList>
    </citation>
    <scope>NUCLEOTIDE SEQUENCE [LARGE SCALE GENOMIC DNA]</scope>
    <source>
        <strain evidence="2 3">IHBB 9951</strain>
    </source>
</reference>
<evidence type="ECO:0000313" key="3">
    <source>
        <dbReference type="Proteomes" id="UP000189059"/>
    </source>
</evidence>
<protein>
    <submittedName>
        <fullName evidence="1">Uncharacterized protein</fullName>
    </submittedName>
</protein>
<proteinExistence type="predicted"/>